<keyword evidence="3 8" id="KW-0819">tRNA processing</keyword>
<evidence type="ECO:0000259" key="9">
    <source>
        <dbReference type="PROSITE" id="PS51747"/>
    </source>
</evidence>
<dbReference type="Pfam" id="PF14437">
    <property type="entry name" value="MafB19-deam"/>
    <property type="match status" value="1"/>
</dbReference>
<dbReference type="CDD" id="cd01285">
    <property type="entry name" value="nucleoside_deaminase"/>
    <property type="match status" value="1"/>
</dbReference>
<dbReference type="InterPro" id="IPR016193">
    <property type="entry name" value="Cytidine_deaminase-like"/>
</dbReference>
<feature type="domain" description="CMP/dCMP-type deaminase" evidence="9">
    <location>
        <begin position="3"/>
        <end position="125"/>
    </location>
</feature>
<evidence type="ECO:0000313" key="11">
    <source>
        <dbReference type="Proteomes" id="UP000214975"/>
    </source>
</evidence>
<reference evidence="10 11" key="1">
    <citation type="submission" date="2016-08" db="EMBL/GenBank/DDBJ databases">
        <title>A novel genetic cassette of butanologenic Thermoanaerobacterium thermosaccharolyticum that directly convert cellulose to butanol.</title>
        <authorList>
            <person name="Li T."/>
            <person name="He J."/>
        </authorList>
    </citation>
    <scope>NUCLEOTIDE SEQUENCE [LARGE SCALE GENOMIC DNA]</scope>
    <source>
        <strain evidence="10 11">TG57</strain>
    </source>
</reference>
<dbReference type="SUPFAM" id="SSF53927">
    <property type="entry name" value="Cytidine deaminase-like"/>
    <property type="match status" value="1"/>
</dbReference>
<evidence type="ECO:0000256" key="1">
    <source>
        <dbReference type="ARBA" id="ARBA00010669"/>
    </source>
</evidence>
<dbReference type="PROSITE" id="PS00903">
    <property type="entry name" value="CYT_DCMP_DEAMINASES_1"/>
    <property type="match status" value="1"/>
</dbReference>
<evidence type="ECO:0000256" key="3">
    <source>
        <dbReference type="ARBA" id="ARBA00022694"/>
    </source>
</evidence>
<dbReference type="GO" id="GO:0052717">
    <property type="term" value="F:tRNA-specific adenosine-34 deaminase activity"/>
    <property type="evidence" value="ECO:0007669"/>
    <property type="project" value="UniProtKB-UniRule"/>
</dbReference>
<comment type="subunit">
    <text evidence="2 8">Homodimer.</text>
</comment>
<dbReference type="InterPro" id="IPR058535">
    <property type="entry name" value="MafB19-deam"/>
</dbReference>
<proteinExistence type="inferred from homology"/>
<comment type="similarity">
    <text evidence="1">Belongs to the cytidine and deoxycytidylate deaminase family. ADAT2 subfamily.</text>
</comment>
<dbReference type="PROSITE" id="PS51747">
    <property type="entry name" value="CYT_DCMP_DEAMINASES_2"/>
    <property type="match status" value="1"/>
</dbReference>
<dbReference type="PANTHER" id="PTHR11079:SF202">
    <property type="entry name" value="TRNA-SPECIFIC ADENOSINE DEAMINASE"/>
    <property type="match status" value="1"/>
</dbReference>
<comment type="cofactor">
    <cofactor evidence="8">
        <name>Zn(2+)</name>
        <dbReference type="ChEBI" id="CHEBI:29105"/>
    </cofactor>
    <text evidence="8">Binds 1 zinc ion per subunit.</text>
</comment>
<keyword evidence="6 8" id="KW-0862">Zinc</keyword>
<protein>
    <recommendedName>
        <fullName evidence="8">tRNA-specific adenosine deaminase</fullName>
        <ecNumber evidence="8">3.5.4.33</ecNumber>
    </recommendedName>
</protein>
<dbReference type="HAMAP" id="MF_00972">
    <property type="entry name" value="tRNA_aden_deaminase"/>
    <property type="match status" value="1"/>
</dbReference>
<keyword evidence="5 8" id="KW-0378">Hydrolase</keyword>
<dbReference type="InterPro" id="IPR028883">
    <property type="entry name" value="tRNA_aden_deaminase"/>
</dbReference>
<keyword evidence="4 8" id="KW-0479">Metal-binding</keyword>
<comment type="function">
    <text evidence="8">Catalyzes the deamination of adenosine to inosine at the wobble position 34 of tRNA(Arg2).</text>
</comment>
<sequence length="145" mass="16308">MIEMYNKFMKFAIDEAMLSFELGEMPVGAVVVKDGVIIGRGHNLKETEKDATQHAEINAIKDACKNIGDWRLNDASLYVTLEPCPMCAGAIIESRIKRVYIGVESRDSGAAGTAYDFLNKKVDVYFGIMEDECKKLINDFFDRLR</sequence>
<evidence type="ECO:0000256" key="2">
    <source>
        <dbReference type="ARBA" id="ARBA00011738"/>
    </source>
</evidence>
<organism evidence="10 11">
    <name type="scientific">Thermoanaerobacterium thermosaccharolyticum</name>
    <name type="common">Clostridium thermosaccharolyticum</name>
    <dbReference type="NCBI Taxonomy" id="1517"/>
    <lineage>
        <taxon>Bacteria</taxon>
        <taxon>Bacillati</taxon>
        <taxon>Bacillota</taxon>
        <taxon>Clostridia</taxon>
        <taxon>Thermoanaerobacterales</taxon>
        <taxon>Thermoanaerobacteraceae</taxon>
        <taxon>Thermoanaerobacterium</taxon>
    </lineage>
</organism>
<evidence type="ECO:0000256" key="6">
    <source>
        <dbReference type="ARBA" id="ARBA00022833"/>
    </source>
</evidence>
<dbReference type="Proteomes" id="UP000214975">
    <property type="component" value="Chromosome"/>
</dbReference>
<dbReference type="PANTHER" id="PTHR11079">
    <property type="entry name" value="CYTOSINE DEAMINASE FAMILY MEMBER"/>
    <property type="match status" value="1"/>
</dbReference>
<dbReference type="GO" id="GO:0008270">
    <property type="term" value="F:zinc ion binding"/>
    <property type="evidence" value="ECO:0007669"/>
    <property type="project" value="UniProtKB-UniRule"/>
</dbReference>
<feature type="binding site" evidence="8">
    <location>
        <position position="84"/>
    </location>
    <ligand>
        <name>Zn(2+)</name>
        <dbReference type="ChEBI" id="CHEBI:29105"/>
        <note>catalytic</note>
    </ligand>
</feature>
<dbReference type="EC" id="3.5.4.33" evidence="8"/>
<evidence type="ECO:0000256" key="5">
    <source>
        <dbReference type="ARBA" id="ARBA00022801"/>
    </source>
</evidence>
<evidence type="ECO:0000256" key="8">
    <source>
        <dbReference type="HAMAP-Rule" id="MF_00972"/>
    </source>
</evidence>
<accession>A0A223HYD3</accession>
<dbReference type="AlphaFoldDB" id="A0A223HYD3"/>
<feature type="binding site" evidence="8">
    <location>
        <position position="87"/>
    </location>
    <ligand>
        <name>Zn(2+)</name>
        <dbReference type="ChEBI" id="CHEBI:29105"/>
        <note>catalytic</note>
    </ligand>
</feature>
<name>A0A223HYD3_THETR</name>
<evidence type="ECO:0000313" key="10">
    <source>
        <dbReference type="EMBL" id="AST57489.1"/>
    </source>
</evidence>
<dbReference type="InterPro" id="IPR002125">
    <property type="entry name" value="CMP_dCMP_dom"/>
</dbReference>
<dbReference type="InterPro" id="IPR016192">
    <property type="entry name" value="APOBEC/CMP_deaminase_Zn-bd"/>
</dbReference>
<feature type="active site" description="Proton donor" evidence="8">
    <location>
        <position position="56"/>
    </location>
</feature>
<gene>
    <name evidence="8" type="primary">tadA</name>
    <name evidence="10" type="ORF">Thert_01438</name>
</gene>
<dbReference type="GO" id="GO:0002100">
    <property type="term" value="P:tRNA wobble adenosine to inosine editing"/>
    <property type="evidence" value="ECO:0007669"/>
    <property type="project" value="UniProtKB-UniRule"/>
</dbReference>
<dbReference type="Gene3D" id="3.40.140.10">
    <property type="entry name" value="Cytidine Deaminase, domain 2"/>
    <property type="match status" value="1"/>
</dbReference>
<evidence type="ECO:0000256" key="7">
    <source>
        <dbReference type="ARBA" id="ARBA00048045"/>
    </source>
</evidence>
<dbReference type="EMBL" id="CP016893">
    <property type="protein sequence ID" value="AST57489.1"/>
    <property type="molecule type" value="Genomic_DNA"/>
</dbReference>
<evidence type="ECO:0000256" key="4">
    <source>
        <dbReference type="ARBA" id="ARBA00022723"/>
    </source>
</evidence>
<feature type="binding site" evidence="8">
    <location>
        <position position="54"/>
    </location>
    <ligand>
        <name>Zn(2+)</name>
        <dbReference type="ChEBI" id="CHEBI:29105"/>
        <note>catalytic</note>
    </ligand>
</feature>
<comment type="catalytic activity">
    <reaction evidence="7 8">
        <text>adenosine(34) in tRNA + H2O + H(+) = inosine(34) in tRNA + NH4(+)</text>
        <dbReference type="Rhea" id="RHEA:43168"/>
        <dbReference type="Rhea" id="RHEA-COMP:10373"/>
        <dbReference type="Rhea" id="RHEA-COMP:10374"/>
        <dbReference type="ChEBI" id="CHEBI:15377"/>
        <dbReference type="ChEBI" id="CHEBI:15378"/>
        <dbReference type="ChEBI" id="CHEBI:28938"/>
        <dbReference type="ChEBI" id="CHEBI:74411"/>
        <dbReference type="ChEBI" id="CHEBI:82852"/>
        <dbReference type="EC" id="3.5.4.33"/>
    </reaction>
</comment>